<dbReference type="Pfam" id="PF13649">
    <property type="entry name" value="Methyltransf_25"/>
    <property type="match status" value="1"/>
</dbReference>
<evidence type="ECO:0000313" key="7">
    <source>
        <dbReference type="Proteomes" id="UP001501721"/>
    </source>
</evidence>
<dbReference type="EMBL" id="BAAATL010000001">
    <property type="protein sequence ID" value="GAA2464630.1"/>
    <property type="molecule type" value="Genomic_DNA"/>
</dbReference>
<keyword evidence="7" id="KW-1185">Reference proteome</keyword>
<evidence type="ECO:0000256" key="2">
    <source>
        <dbReference type="ARBA" id="ARBA00022679"/>
    </source>
</evidence>
<dbReference type="SUPFAM" id="SSF53335">
    <property type="entry name" value="S-adenosyl-L-methionine-dependent methyltransferases"/>
    <property type="match status" value="1"/>
</dbReference>
<feature type="region of interest" description="Disordered" evidence="4">
    <location>
        <begin position="49"/>
        <end position="74"/>
    </location>
</feature>
<evidence type="ECO:0000256" key="4">
    <source>
        <dbReference type="SAM" id="MobiDB-lite"/>
    </source>
</evidence>
<accession>A0ABP5XVE5</accession>
<proteinExistence type="predicted"/>
<organism evidence="6 7">
    <name type="scientific">Streptomyces graminearus</name>
    <dbReference type="NCBI Taxonomy" id="284030"/>
    <lineage>
        <taxon>Bacteria</taxon>
        <taxon>Bacillati</taxon>
        <taxon>Actinomycetota</taxon>
        <taxon>Actinomycetes</taxon>
        <taxon>Kitasatosporales</taxon>
        <taxon>Streptomycetaceae</taxon>
        <taxon>Streptomyces</taxon>
    </lineage>
</organism>
<dbReference type="PANTHER" id="PTHR43464">
    <property type="entry name" value="METHYLTRANSFERASE"/>
    <property type="match status" value="1"/>
</dbReference>
<keyword evidence="1" id="KW-0489">Methyltransferase</keyword>
<feature type="domain" description="Methyltransferase" evidence="5">
    <location>
        <begin position="117"/>
        <end position="209"/>
    </location>
</feature>
<dbReference type="Proteomes" id="UP001501721">
    <property type="component" value="Unassembled WGS sequence"/>
</dbReference>
<evidence type="ECO:0000259" key="5">
    <source>
        <dbReference type="Pfam" id="PF13649"/>
    </source>
</evidence>
<protein>
    <recommendedName>
        <fullName evidence="5">Methyltransferase domain-containing protein</fullName>
    </recommendedName>
</protein>
<gene>
    <name evidence="6" type="ORF">GCM10010422_01290</name>
</gene>
<keyword evidence="3" id="KW-0949">S-adenosyl-L-methionine</keyword>
<dbReference type="InterPro" id="IPR041698">
    <property type="entry name" value="Methyltransf_25"/>
</dbReference>
<dbReference type="CDD" id="cd02440">
    <property type="entry name" value="AdoMet_MTases"/>
    <property type="match status" value="1"/>
</dbReference>
<dbReference type="InterPro" id="IPR029063">
    <property type="entry name" value="SAM-dependent_MTases_sf"/>
</dbReference>
<keyword evidence="2" id="KW-0808">Transferase</keyword>
<name>A0ABP5XVE5_9ACTN</name>
<dbReference type="Gene3D" id="3.40.50.150">
    <property type="entry name" value="Vaccinia Virus protein VP39"/>
    <property type="match status" value="1"/>
</dbReference>
<evidence type="ECO:0000256" key="1">
    <source>
        <dbReference type="ARBA" id="ARBA00022603"/>
    </source>
</evidence>
<sequence length="281" mass="29802">MQAHNEGPPRAHRSWEPFRAAAVAGEGHAIPMRDAVLPDRQQKWCDRDVVGDRGPVTNDIAAGSPASDTPSPIGAYIGDPALRAEWDRRYADRTQLWSGRPNGALVAEATGLTPGRVLDVGCGEGADAVWLARAGWDVTALEVSGVALARAAGHAHDAGLTVHWVHAALTEAALPPASFDLVSAQYPALLRTPDAAAERVLLAAVAPGGVLLFVHHAGVDAKQAQENGFDPADYVWPSTVTELLDGDWEVEVDEQRPRVAPDGGAGAHHADDLVLRVRRLR</sequence>
<evidence type="ECO:0000256" key="3">
    <source>
        <dbReference type="ARBA" id="ARBA00022691"/>
    </source>
</evidence>
<evidence type="ECO:0000313" key="6">
    <source>
        <dbReference type="EMBL" id="GAA2464630.1"/>
    </source>
</evidence>
<comment type="caution">
    <text evidence="6">The sequence shown here is derived from an EMBL/GenBank/DDBJ whole genome shotgun (WGS) entry which is preliminary data.</text>
</comment>
<reference evidence="7" key="1">
    <citation type="journal article" date="2019" name="Int. J. Syst. Evol. Microbiol.">
        <title>The Global Catalogue of Microorganisms (GCM) 10K type strain sequencing project: providing services to taxonomists for standard genome sequencing and annotation.</title>
        <authorList>
            <consortium name="The Broad Institute Genomics Platform"/>
            <consortium name="The Broad Institute Genome Sequencing Center for Infectious Disease"/>
            <person name="Wu L."/>
            <person name="Ma J."/>
        </authorList>
    </citation>
    <scope>NUCLEOTIDE SEQUENCE [LARGE SCALE GENOMIC DNA]</scope>
    <source>
        <strain evidence="7">JCM 6923</strain>
    </source>
</reference>
<dbReference type="PANTHER" id="PTHR43464:SF19">
    <property type="entry name" value="UBIQUINONE BIOSYNTHESIS O-METHYLTRANSFERASE, MITOCHONDRIAL"/>
    <property type="match status" value="1"/>
</dbReference>